<dbReference type="AlphaFoldDB" id="A0A0V1JWD2"/>
<organism evidence="2 3">
    <name type="scientific">Trichinella pseudospiralis</name>
    <name type="common">Parasitic roundworm</name>
    <dbReference type="NCBI Taxonomy" id="6337"/>
    <lineage>
        <taxon>Eukaryota</taxon>
        <taxon>Metazoa</taxon>
        <taxon>Ecdysozoa</taxon>
        <taxon>Nematoda</taxon>
        <taxon>Enoplea</taxon>
        <taxon>Dorylaimia</taxon>
        <taxon>Trichinellida</taxon>
        <taxon>Trichinellidae</taxon>
        <taxon>Trichinella</taxon>
    </lineage>
</organism>
<accession>A0A0V1JWD2</accession>
<protein>
    <submittedName>
        <fullName evidence="2">Uncharacterized protein</fullName>
    </submittedName>
</protein>
<dbReference type="Proteomes" id="UP000054826">
    <property type="component" value="Unassembled WGS sequence"/>
</dbReference>
<evidence type="ECO:0000313" key="2">
    <source>
        <dbReference type="EMBL" id="KRZ39291.1"/>
    </source>
</evidence>
<comment type="caution">
    <text evidence="2">The sequence shown here is derived from an EMBL/GenBank/DDBJ whole genome shotgun (WGS) entry which is preliminary data.</text>
</comment>
<sequence length="109" mass="12094">MNKTTVSCHSLKQYSLTCVTDGGAKRRLQANSEAKRNLIDWADNSQMNAEVSRKFSHEKKSLSRVLIFFVMSGSASDNKKERKAVTLGDGSGMEARSTQWLPPLSVLTE</sequence>
<dbReference type="EMBL" id="JYDV01000037">
    <property type="protein sequence ID" value="KRZ39291.1"/>
    <property type="molecule type" value="Genomic_DNA"/>
</dbReference>
<proteinExistence type="predicted"/>
<gene>
    <name evidence="2" type="ORF">T4C_13934</name>
</gene>
<name>A0A0V1JWD2_TRIPS</name>
<feature type="region of interest" description="Disordered" evidence="1">
    <location>
        <begin position="75"/>
        <end position="96"/>
    </location>
</feature>
<evidence type="ECO:0000256" key="1">
    <source>
        <dbReference type="SAM" id="MobiDB-lite"/>
    </source>
</evidence>
<reference evidence="2 3" key="1">
    <citation type="submission" date="2015-01" db="EMBL/GenBank/DDBJ databases">
        <title>Evolution of Trichinella species and genotypes.</title>
        <authorList>
            <person name="Korhonen P.K."/>
            <person name="Edoardo P."/>
            <person name="Giuseppe L.R."/>
            <person name="Gasser R.B."/>
        </authorList>
    </citation>
    <scope>NUCLEOTIDE SEQUENCE [LARGE SCALE GENOMIC DNA]</scope>
    <source>
        <strain evidence="2">ISS176</strain>
    </source>
</reference>
<evidence type="ECO:0000313" key="3">
    <source>
        <dbReference type="Proteomes" id="UP000054826"/>
    </source>
</evidence>